<protein>
    <submittedName>
        <fullName evidence="2">Uncharacterized protein</fullName>
    </submittedName>
</protein>
<feature type="transmembrane region" description="Helical" evidence="1">
    <location>
        <begin position="12"/>
        <end position="33"/>
    </location>
</feature>
<keyword evidence="1" id="KW-0472">Membrane</keyword>
<accession>A0A9P5PW87</accession>
<evidence type="ECO:0000256" key="1">
    <source>
        <dbReference type="SAM" id="Phobius"/>
    </source>
</evidence>
<reference evidence="2" key="1">
    <citation type="submission" date="2020-11" db="EMBL/GenBank/DDBJ databases">
        <authorList>
            <consortium name="DOE Joint Genome Institute"/>
            <person name="Ahrendt S."/>
            <person name="Riley R."/>
            <person name="Andreopoulos W."/>
            <person name="Labutti K."/>
            <person name="Pangilinan J."/>
            <person name="Ruiz-Duenas F.J."/>
            <person name="Barrasa J.M."/>
            <person name="Sanchez-Garcia M."/>
            <person name="Camarero S."/>
            <person name="Miyauchi S."/>
            <person name="Serrano A."/>
            <person name="Linde D."/>
            <person name="Babiker R."/>
            <person name="Drula E."/>
            <person name="Ayuso-Fernandez I."/>
            <person name="Pacheco R."/>
            <person name="Padilla G."/>
            <person name="Ferreira P."/>
            <person name="Barriuso J."/>
            <person name="Kellner H."/>
            <person name="Castanera R."/>
            <person name="Alfaro M."/>
            <person name="Ramirez L."/>
            <person name="Pisabarro A.G."/>
            <person name="Kuo A."/>
            <person name="Tritt A."/>
            <person name="Lipzen A."/>
            <person name="He G."/>
            <person name="Yan M."/>
            <person name="Ng V."/>
            <person name="Cullen D."/>
            <person name="Martin F."/>
            <person name="Rosso M.-N."/>
            <person name="Henrissat B."/>
            <person name="Hibbett D."/>
            <person name="Martinez A.T."/>
            <person name="Grigoriev I.V."/>
        </authorList>
    </citation>
    <scope>NUCLEOTIDE SEQUENCE</scope>
    <source>
        <strain evidence="2">AH 40177</strain>
    </source>
</reference>
<proteinExistence type="predicted"/>
<organism evidence="2 3">
    <name type="scientific">Rhodocollybia butyracea</name>
    <dbReference type="NCBI Taxonomy" id="206335"/>
    <lineage>
        <taxon>Eukaryota</taxon>
        <taxon>Fungi</taxon>
        <taxon>Dikarya</taxon>
        <taxon>Basidiomycota</taxon>
        <taxon>Agaricomycotina</taxon>
        <taxon>Agaricomycetes</taxon>
        <taxon>Agaricomycetidae</taxon>
        <taxon>Agaricales</taxon>
        <taxon>Marasmiineae</taxon>
        <taxon>Omphalotaceae</taxon>
        <taxon>Rhodocollybia</taxon>
    </lineage>
</organism>
<gene>
    <name evidence="2" type="ORF">BDP27DRAFT_1318632</name>
</gene>
<keyword evidence="1" id="KW-1133">Transmembrane helix</keyword>
<evidence type="ECO:0000313" key="2">
    <source>
        <dbReference type="EMBL" id="KAF9073641.1"/>
    </source>
</evidence>
<keyword evidence="1" id="KW-0812">Transmembrane</keyword>
<evidence type="ECO:0000313" key="3">
    <source>
        <dbReference type="Proteomes" id="UP000772434"/>
    </source>
</evidence>
<feature type="transmembrane region" description="Helical" evidence="1">
    <location>
        <begin position="39"/>
        <end position="61"/>
    </location>
</feature>
<name>A0A9P5PW87_9AGAR</name>
<dbReference type="AlphaFoldDB" id="A0A9P5PW87"/>
<sequence length="76" mass="8885">MPHIRLFTSYIHIYLPPIPRVFLLFSLLLSLQIVHMLELTFLIVSTILCLVCLLSVIICLCPRTYKIFFPSLFCRS</sequence>
<keyword evidence="3" id="KW-1185">Reference proteome</keyword>
<dbReference type="EMBL" id="JADNRY010000017">
    <property type="protein sequence ID" value="KAF9073641.1"/>
    <property type="molecule type" value="Genomic_DNA"/>
</dbReference>
<dbReference type="Proteomes" id="UP000772434">
    <property type="component" value="Unassembled WGS sequence"/>
</dbReference>
<comment type="caution">
    <text evidence="2">The sequence shown here is derived from an EMBL/GenBank/DDBJ whole genome shotgun (WGS) entry which is preliminary data.</text>
</comment>